<dbReference type="AlphaFoldDB" id="A0A109K1M4"/>
<protein>
    <submittedName>
        <fullName evidence="1">Uncharacterized protein</fullName>
    </submittedName>
</protein>
<accession>A0A109K1M4</accession>
<keyword evidence="2" id="KW-1185">Reference proteome</keyword>
<evidence type="ECO:0000313" key="2">
    <source>
        <dbReference type="Proteomes" id="UP000057737"/>
    </source>
</evidence>
<proteinExistence type="predicted"/>
<evidence type="ECO:0000313" key="1">
    <source>
        <dbReference type="EMBL" id="KWV58996.1"/>
    </source>
</evidence>
<gene>
    <name evidence="1" type="ORF">AS156_32950</name>
</gene>
<organism evidence="1 2">
    <name type="scientific">Bradyrhizobium macuxiense</name>
    <dbReference type="NCBI Taxonomy" id="1755647"/>
    <lineage>
        <taxon>Bacteria</taxon>
        <taxon>Pseudomonadati</taxon>
        <taxon>Pseudomonadota</taxon>
        <taxon>Alphaproteobacteria</taxon>
        <taxon>Hyphomicrobiales</taxon>
        <taxon>Nitrobacteraceae</taxon>
        <taxon>Bradyrhizobium</taxon>
    </lineage>
</organism>
<sequence length="75" mass="8698">MLTTTVGKLGVRTFARAIGFRVELMSDWTRALTRWGRSIRRPRSSIRDGMRRGIALSLRLPTSRIELRDVASRRR</sequence>
<reference evidence="1 2" key="1">
    <citation type="submission" date="2015-11" db="EMBL/GenBank/DDBJ databases">
        <title>Draft Genome Sequence of the Strain BR 10303 (Bradyrhizobium sp.) isolated from nodules of Centrolobium paraense.</title>
        <authorList>
            <person name="Zelli J.E."/>
            <person name="Simoes-Araujo J.L."/>
            <person name="Barauna A.C."/>
            <person name="Silva K."/>
        </authorList>
    </citation>
    <scope>NUCLEOTIDE SEQUENCE [LARGE SCALE GENOMIC DNA]</scope>
    <source>
        <strain evidence="1 2">BR 10303</strain>
    </source>
</reference>
<comment type="caution">
    <text evidence="1">The sequence shown here is derived from an EMBL/GenBank/DDBJ whole genome shotgun (WGS) entry which is preliminary data.</text>
</comment>
<dbReference type="EMBL" id="LNCU01000034">
    <property type="protein sequence ID" value="KWV58996.1"/>
    <property type="molecule type" value="Genomic_DNA"/>
</dbReference>
<dbReference type="Proteomes" id="UP000057737">
    <property type="component" value="Unassembled WGS sequence"/>
</dbReference>
<name>A0A109K1M4_9BRAD</name>